<dbReference type="OMA" id="DWELVAY"/>
<protein>
    <recommendedName>
        <fullName evidence="2">PX domain-containing protein</fullName>
    </recommendedName>
</protein>
<dbReference type="Proteomes" id="UP000019132">
    <property type="component" value="Unassembled WGS sequence"/>
</dbReference>
<proteinExistence type="predicted"/>
<dbReference type="HOGENOM" id="CLU_053243_0_0_1"/>
<dbReference type="PROSITE" id="PS50195">
    <property type="entry name" value="PX"/>
    <property type="match status" value="1"/>
</dbReference>
<reference evidence="4" key="2">
    <citation type="submission" date="2010-04" db="EMBL/GenBank/DDBJ databases">
        <authorList>
            <person name="Buell R."/>
            <person name="Hamilton J."/>
            <person name="Hostetler J."/>
        </authorList>
    </citation>
    <scope>NUCLEOTIDE SEQUENCE [LARGE SCALE GENOMIC DNA]</scope>
    <source>
        <strain evidence="4">DAOM:BR144</strain>
    </source>
</reference>
<feature type="domain" description="PX" evidence="2">
    <location>
        <begin position="251"/>
        <end position="387"/>
    </location>
</feature>
<dbReference type="EMBL" id="GL376597">
    <property type="status" value="NOT_ANNOTATED_CDS"/>
    <property type="molecule type" value="Genomic_DNA"/>
</dbReference>
<reference evidence="3" key="3">
    <citation type="submission" date="2015-02" db="UniProtKB">
        <authorList>
            <consortium name="EnsemblProtists"/>
        </authorList>
    </citation>
    <scope>IDENTIFICATION</scope>
    <source>
        <strain evidence="3">DAOM BR144</strain>
    </source>
</reference>
<evidence type="ECO:0000313" key="4">
    <source>
        <dbReference type="Proteomes" id="UP000019132"/>
    </source>
</evidence>
<dbReference type="Gene3D" id="3.30.1520.10">
    <property type="entry name" value="Phox-like domain"/>
    <property type="match status" value="1"/>
</dbReference>
<accession>K3X8R2</accession>
<keyword evidence="1" id="KW-0812">Transmembrane</keyword>
<dbReference type="Pfam" id="PF00787">
    <property type="entry name" value="PX"/>
    <property type="match status" value="1"/>
</dbReference>
<dbReference type="VEuPathDB" id="FungiDB:PYU1_G013582"/>
<keyword evidence="1" id="KW-0472">Membrane</keyword>
<dbReference type="SUPFAM" id="SSF64268">
    <property type="entry name" value="PX domain"/>
    <property type="match status" value="1"/>
</dbReference>
<organism evidence="3 4">
    <name type="scientific">Globisporangium ultimum (strain ATCC 200006 / CBS 805.95 / DAOM BR144)</name>
    <name type="common">Pythium ultimum</name>
    <dbReference type="NCBI Taxonomy" id="431595"/>
    <lineage>
        <taxon>Eukaryota</taxon>
        <taxon>Sar</taxon>
        <taxon>Stramenopiles</taxon>
        <taxon>Oomycota</taxon>
        <taxon>Peronosporomycetes</taxon>
        <taxon>Pythiales</taxon>
        <taxon>Pythiaceae</taxon>
        <taxon>Globisporangium</taxon>
    </lineage>
</organism>
<feature type="transmembrane region" description="Helical" evidence="1">
    <location>
        <begin position="120"/>
        <end position="139"/>
    </location>
</feature>
<dbReference type="GO" id="GO:0035091">
    <property type="term" value="F:phosphatidylinositol binding"/>
    <property type="evidence" value="ECO:0007669"/>
    <property type="project" value="InterPro"/>
</dbReference>
<sequence>MALALLDALFLLIGGFYGLRVLKPMAKTYLSEIAFPRDFRVKLAACLLLFTTHGIQWLYDELLGGTWYVGGVDAMAGRRSSIVDLNVLFAGTEALVWGMATAILWMEYRRSMPPSAYLRMFWLVQWIAMLYGMLVFHSFSFKRLNEPPLVVVVDGVRFLTKTILAVCCFVPSTPITVDLVSFPTEVLTPSALLYSQNYQRQFTNLATYGSFCGPYEWAGGNGADKIIRDDPLTMRDDLERSASTRSSTAPAMLLVTIPSSTTSIWGKNQFVSYKIVVQTEDDTWTLRRHYNDFAALNDSLPDEVRDACELPRDDSAAAATASRAHARKFLSWKNRPRSMKSKLESYLRMVLSHPAFEASASQGMCDFLDMEYMEEALLRSFHSAPRV</sequence>
<dbReference type="STRING" id="431595.K3X8R2"/>
<keyword evidence="1" id="KW-1133">Transmembrane helix</keyword>
<evidence type="ECO:0000313" key="3">
    <source>
        <dbReference type="EnsemblProtists" id="PYU1_T013611"/>
    </source>
</evidence>
<reference evidence="4" key="1">
    <citation type="journal article" date="2010" name="Genome Biol.">
        <title>Genome sequence of the necrotrophic plant pathogen Pythium ultimum reveals original pathogenicity mechanisms and effector repertoire.</title>
        <authorList>
            <person name="Levesque C.A."/>
            <person name="Brouwer H."/>
            <person name="Cano L."/>
            <person name="Hamilton J.P."/>
            <person name="Holt C."/>
            <person name="Huitema E."/>
            <person name="Raffaele S."/>
            <person name="Robideau G.P."/>
            <person name="Thines M."/>
            <person name="Win J."/>
            <person name="Zerillo M.M."/>
            <person name="Beakes G.W."/>
            <person name="Boore J.L."/>
            <person name="Busam D."/>
            <person name="Dumas B."/>
            <person name="Ferriera S."/>
            <person name="Fuerstenberg S.I."/>
            <person name="Gachon C.M."/>
            <person name="Gaulin E."/>
            <person name="Govers F."/>
            <person name="Grenville-Briggs L."/>
            <person name="Horner N."/>
            <person name="Hostetler J."/>
            <person name="Jiang R.H."/>
            <person name="Johnson J."/>
            <person name="Krajaejun T."/>
            <person name="Lin H."/>
            <person name="Meijer H.J."/>
            <person name="Moore B."/>
            <person name="Morris P."/>
            <person name="Phuntmart V."/>
            <person name="Puiu D."/>
            <person name="Shetty J."/>
            <person name="Stajich J.E."/>
            <person name="Tripathy S."/>
            <person name="Wawra S."/>
            <person name="van West P."/>
            <person name="Whitty B.R."/>
            <person name="Coutinho P.M."/>
            <person name="Henrissat B."/>
            <person name="Martin F."/>
            <person name="Thomas P.D."/>
            <person name="Tyler B.M."/>
            <person name="De Vries R.P."/>
            <person name="Kamoun S."/>
            <person name="Yandell M."/>
            <person name="Tisserat N."/>
            <person name="Buell C.R."/>
        </authorList>
    </citation>
    <scope>NUCLEOTIDE SEQUENCE</scope>
    <source>
        <strain evidence="4">DAOM:BR144</strain>
    </source>
</reference>
<dbReference type="InParanoid" id="K3X8R2"/>
<dbReference type="eggNOG" id="ENOG502SR33">
    <property type="taxonomic scope" value="Eukaryota"/>
</dbReference>
<dbReference type="EnsemblProtists" id="PYU1_T013611">
    <property type="protein sequence ID" value="PYU1_T013611"/>
    <property type="gene ID" value="PYU1_G013582"/>
</dbReference>
<feature type="transmembrane region" description="Helical" evidence="1">
    <location>
        <begin position="87"/>
        <end position="108"/>
    </location>
</feature>
<evidence type="ECO:0000259" key="2">
    <source>
        <dbReference type="PROSITE" id="PS50195"/>
    </source>
</evidence>
<evidence type="ECO:0000256" key="1">
    <source>
        <dbReference type="SAM" id="Phobius"/>
    </source>
</evidence>
<dbReference type="InterPro" id="IPR036871">
    <property type="entry name" value="PX_dom_sf"/>
</dbReference>
<name>K3X8R2_GLOUD</name>
<dbReference type="AlphaFoldDB" id="K3X8R2"/>
<keyword evidence="4" id="KW-1185">Reference proteome</keyword>
<dbReference type="InterPro" id="IPR001683">
    <property type="entry name" value="PX_dom"/>
</dbReference>